<protein>
    <recommendedName>
        <fullName evidence="4">DUF3298 domain-containing protein</fullName>
    </recommendedName>
</protein>
<dbReference type="RefSeq" id="WP_072787936.1">
    <property type="nucleotide sequence ID" value="NZ_FQUL01000002.1"/>
</dbReference>
<organism evidence="2 3">
    <name type="scientific">Ferrithrix thermotolerans DSM 19514</name>
    <dbReference type="NCBI Taxonomy" id="1121881"/>
    <lineage>
        <taxon>Bacteria</taxon>
        <taxon>Bacillati</taxon>
        <taxon>Actinomycetota</taxon>
        <taxon>Acidimicrobiia</taxon>
        <taxon>Acidimicrobiales</taxon>
        <taxon>Acidimicrobiaceae</taxon>
        <taxon>Ferrithrix</taxon>
    </lineage>
</organism>
<feature type="signal peptide" evidence="1">
    <location>
        <begin position="1"/>
        <end position="25"/>
    </location>
</feature>
<sequence length="255" mass="28012">MKRRNTLTVSAAVLTVAVVASIQHASHHNSMLPSSATMKDGGLVHISQSINGGLIHLSYAYPLVKVGRSVDMKATTLIEDAENRWGVEYVQAVNDMCGLDDSLADQHGKIYSMILTPVEMFQDRRYVSLSVLASYNFAKGIYQHSYYTVNIDLPSNRIATLSSIVSTRQMTREILTTVQRSIMSKYGPPTQGNPYGFTQIESYSGFHIIPDGLDFEYLSCTVAACGSGPVTIFVPFSEVPSIRPLIAPGNLKHFK</sequence>
<dbReference type="Proteomes" id="UP000184295">
    <property type="component" value="Unassembled WGS sequence"/>
</dbReference>
<evidence type="ECO:0008006" key="4">
    <source>
        <dbReference type="Google" id="ProtNLM"/>
    </source>
</evidence>
<accession>A0A1M4SEP4</accession>
<name>A0A1M4SEP4_9ACTN</name>
<evidence type="ECO:0000256" key="1">
    <source>
        <dbReference type="SAM" id="SignalP"/>
    </source>
</evidence>
<proteinExistence type="predicted"/>
<evidence type="ECO:0000313" key="3">
    <source>
        <dbReference type="Proteomes" id="UP000184295"/>
    </source>
</evidence>
<keyword evidence="3" id="KW-1185">Reference proteome</keyword>
<keyword evidence="1" id="KW-0732">Signal</keyword>
<dbReference type="EMBL" id="FQUL01000002">
    <property type="protein sequence ID" value="SHE30638.1"/>
    <property type="molecule type" value="Genomic_DNA"/>
</dbReference>
<evidence type="ECO:0000313" key="2">
    <source>
        <dbReference type="EMBL" id="SHE30638.1"/>
    </source>
</evidence>
<reference evidence="3" key="1">
    <citation type="submission" date="2016-11" db="EMBL/GenBank/DDBJ databases">
        <authorList>
            <person name="Varghese N."/>
            <person name="Submissions S."/>
        </authorList>
    </citation>
    <scope>NUCLEOTIDE SEQUENCE [LARGE SCALE GENOMIC DNA]</scope>
    <source>
        <strain evidence="3">DSM 19514</strain>
    </source>
</reference>
<dbReference type="AlphaFoldDB" id="A0A1M4SEP4"/>
<gene>
    <name evidence="2" type="ORF">SAMN02745225_00243</name>
</gene>
<feature type="chain" id="PRO_5012793161" description="DUF3298 domain-containing protein" evidence="1">
    <location>
        <begin position="26"/>
        <end position="255"/>
    </location>
</feature>